<gene>
    <name evidence="1" type="primary">SRR7976299_16_2</name>
</gene>
<organism evidence="1 2">
    <name type="scientific">ssRNA phage SRR7976299_16</name>
    <dbReference type="NCBI Taxonomy" id="2786638"/>
    <lineage>
        <taxon>Viruses</taxon>
        <taxon>Riboviria</taxon>
        <taxon>Orthornavirae</taxon>
        <taxon>Lenarviricota</taxon>
        <taxon>Leviviricetes</taxon>
        <taxon>Norzivirales</taxon>
        <taxon>Solspiviridae</taxon>
        <taxon>Whahdcavirus</taxon>
        <taxon>Whahdcavirus peladaptatum</taxon>
        <taxon>Intasivirus peladaptatum</taxon>
    </lineage>
</organism>
<dbReference type="EMBL" id="BK014169">
    <property type="protein sequence ID" value="DAD52659.1"/>
    <property type="molecule type" value="Genomic_RNA"/>
</dbReference>
<keyword evidence="1" id="KW-0946">Virion</keyword>
<name>A0A8S5L531_9VIRU</name>
<evidence type="ECO:0000313" key="1">
    <source>
        <dbReference type="EMBL" id="DAD52659.1"/>
    </source>
</evidence>
<evidence type="ECO:0000313" key="2">
    <source>
        <dbReference type="Proteomes" id="UP000681128"/>
    </source>
</evidence>
<proteinExistence type="predicted"/>
<dbReference type="KEGG" id="vg:80399275"/>
<accession>A0A8S5L531</accession>
<keyword evidence="1" id="KW-0167">Capsid protein</keyword>
<protein>
    <submittedName>
        <fullName evidence="1">Coat protein</fullName>
    </submittedName>
</protein>
<dbReference type="Proteomes" id="UP000681128">
    <property type="component" value="Segment"/>
</dbReference>
<dbReference type="RefSeq" id="YP_010770074.1">
    <property type="nucleotide sequence ID" value="NC_074155.1"/>
</dbReference>
<dbReference type="GeneID" id="80399275"/>
<dbReference type="GO" id="GO:0019028">
    <property type="term" value="C:viral capsid"/>
    <property type="evidence" value="ECO:0007669"/>
    <property type="project" value="UniProtKB-KW"/>
</dbReference>
<keyword evidence="2" id="KW-1185">Reference proteome</keyword>
<reference evidence="1" key="1">
    <citation type="submission" date="2020-09" db="EMBL/GenBank/DDBJ databases">
        <title>Leviviricetes taxonomy.</title>
        <authorList>
            <person name="Stockdale S.R."/>
            <person name="Callanan J."/>
            <person name="Adriaenssens E.M."/>
            <person name="Kuhn J.H."/>
            <person name="Rumnieks J."/>
            <person name="Shkoporov A."/>
            <person name="Draper L.A."/>
            <person name="Ross P."/>
            <person name="Hill C."/>
        </authorList>
    </citation>
    <scope>NUCLEOTIDE SEQUENCE</scope>
</reference>
<sequence>MPLVFNTKTYTADSFASDSVGYIGAAKTVSAKDDLTMRRSKPKPSAVSSGVGRTFAKLQRTVNLTGALTPTGLISVETIVYAPVGVASADVDAVLNDHGALVSSADMKSHVKLQKISF</sequence>